<comment type="caution">
    <text evidence="1">The sequence shown here is derived from an EMBL/GenBank/DDBJ whole genome shotgun (WGS) entry which is preliminary data.</text>
</comment>
<sequence>MKRDLLNREPAKWRDQDELAQKIGQTRKKAEKHQLVTLLCDSLARMTEKPKHRRPL</sequence>
<reference evidence="1" key="1">
    <citation type="submission" date="2023-07" db="EMBL/GenBank/DDBJ databases">
        <title>Sorghum-associated microbial communities from plants grown in Nebraska, USA.</title>
        <authorList>
            <person name="Schachtman D."/>
        </authorList>
    </citation>
    <scope>NUCLEOTIDE SEQUENCE</scope>
    <source>
        <strain evidence="1">DS1061</strain>
    </source>
</reference>
<gene>
    <name evidence="1" type="ORF">J2793_007386</name>
</gene>
<proteinExistence type="predicted"/>
<organism evidence="1 2">
    <name type="scientific">Paraburkholderia caledonica</name>
    <dbReference type="NCBI Taxonomy" id="134536"/>
    <lineage>
        <taxon>Bacteria</taxon>
        <taxon>Pseudomonadati</taxon>
        <taxon>Pseudomonadota</taxon>
        <taxon>Betaproteobacteria</taxon>
        <taxon>Burkholderiales</taxon>
        <taxon>Burkholderiaceae</taxon>
        <taxon>Paraburkholderia</taxon>
    </lineage>
</organism>
<dbReference type="RefSeq" id="WP_392396412.1">
    <property type="nucleotide sequence ID" value="NZ_JAURTK010000039.1"/>
</dbReference>
<protein>
    <submittedName>
        <fullName evidence="1">Uncharacterized protein</fullName>
    </submittedName>
</protein>
<dbReference type="Proteomes" id="UP001229486">
    <property type="component" value="Unassembled WGS sequence"/>
</dbReference>
<evidence type="ECO:0000313" key="2">
    <source>
        <dbReference type="Proteomes" id="UP001229486"/>
    </source>
</evidence>
<dbReference type="EMBL" id="JAURTK010000039">
    <property type="protein sequence ID" value="MDP9651911.1"/>
    <property type="molecule type" value="Genomic_DNA"/>
</dbReference>
<name>A0AB73IQE9_9BURK</name>
<accession>A0AB73IQE9</accession>
<dbReference type="AlphaFoldDB" id="A0AB73IQE9"/>
<evidence type="ECO:0000313" key="1">
    <source>
        <dbReference type="EMBL" id="MDP9651911.1"/>
    </source>
</evidence>